<dbReference type="Proteomes" id="UP000291832">
    <property type="component" value="Unassembled WGS sequence"/>
</dbReference>
<evidence type="ECO:0000259" key="1">
    <source>
        <dbReference type="Pfam" id="PF07969"/>
    </source>
</evidence>
<evidence type="ECO:0000313" key="2">
    <source>
        <dbReference type="EMBL" id="RZT68787.1"/>
    </source>
</evidence>
<dbReference type="PANTHER" id="PTHR22642">
    <property type="entry name" value="IMIDAZOLONEPROPIONASE"/>
    <property type="match status" value="1"/>
</dbReference>
<gene>
    <name evidence="2" type="ORF">EV139_0515</name>
</gene>
<dbReference type="EMBL" id="SHKI01000002">
    <property type="protein sequence ID" value="RZT68787.1"/>
    <property type="molecule type" value="Genomic_DNA"/>
</dbReference>
<dbReference type="InterPro" id="IPR011059">
    <property type="entry name" value="Metal-dep_hydrolase_composite"/>
</dbReference>
<protein>
    <recommendedName>
        <fullName evidence="1">Amidohydrolase 3 domain-containing protein</fullName>
    </recommendedName>
</protein>
<proteinExistence type="predicted"/>
<dbReference type="Gene3D" id="3.10.310.70">
    <property type="match status" value="1"/>
</dbReference>
<dbReference type="PANTHER" id="PTHR22642:SF2">
    <property type="entry name" value="PROTEIN LONG AFTER FAR-RED 3"/>
    <property type="match status" value="1"/>
</dbReference>
<name>A0A4Q7U6Y2_9MICO</name>
<dbReference type="Pfam" id="PF07969">
    <property type="entry name" value="Amidohydro_3"/>
    <property type="match status" value="1"/>
</dbReference>
<keyword evidence="3" id="KW-1185">Reference proteome</keyword>
<reference evidence="2 3" key="1">
    <citation type="journal article" date="2015" name="Stand. Genomic Sci.">
        <title>Genomic Encyclopedia of Bacterial and Archaeal Type Strains, Phase III: the genomes of soil and plant-associated and newly described type strains.</title>
        <authorList>
            <person name="Whitman W.B."/>
            <person name="Woyke T."/>
            <person name="Klenk H.P."/>
            <person name="Zhou Y."/>
            <person name="Lilburn T.G."/>
            <person name="Beck B.J."/>
            <person name="De Vos P."/>
            <person name="Vandamme P."/>
            <person name="Eisen J.A."/>
            <person name="Garrity G."/>
            <person name="Hugenholtz P."/>
            <person name="Kyrpides N.C."/>
        </authorList>
    </citation>
    <scope>NUCLEOTIDE SEQUENCE [LARGE SCALE GENOMIC DNA]</scope>
    <source>
        <strain evidence="2 3">RF6</strain>
    </source>
</reference>
<dbReference type="CDD" id="cd01300">
    <property type="entry name" value="YtcJ_like"/>
    <property type="match status" value="1"/>
</dbReference>
<feature type="domain" description="Amidohydrolase 3" evidence="1">
    <location>
        <begin position="54"/>
        <end position="543"/>
    </location>
</feature>
<dbReference type="InterPro" id="IPR013108">
    <property type="entry name" value="Amidohydro_3"/>
</dbReference>
<sequence length="548" mass="57844">MTHPAPELILTGGRIYTVDPAQPWAEALAVSGGRIVAVGAAAEIAALATPDTEVRELDGAFVMPGLVDVHNHHAIAGQEELFELRIPLGAHLDAIAAAVRDHAATLPADAWIVGGPWASDRLGEINSAAALAQLDEAAGGRPVMLSDDSHHNRWVNTRALEIAGVAAGQPGVVLDADGRPTGVLLEAAGIPVAQAQREVGGLSPAQDRAASKRGVSILSSFGVTAFQDAGVSTPTLEALRALDADGELDAWVVTSMLVNDEIFGNSVIGDELVFDGERFRTEHHRPDFVKIFLDGVPPTRTGAFIEPYLPDDVHGDHFHGATLLDPAELTEWLRRVAERGLSAKIHCTGDASVHAVLNAVEVIRGEGFTETRYQVAHGQFVHPDDVPRFAALGVAADISPFIWVPGPIVEAIREVLPRERADQMQPNRSLLDAGAIVAGGSDWPVSPSPNAWEGIHGLVTRADPSGAYPGTLWPEQAISLAEAIAAFTIGGAEAMGLADVTGSLTVGKSADFVRLTRDPFAHPETELVQTAVAETWFAGRRVYAAETE</sequence>
<dbReference type="RefSeq" id="WP_130452729.1">
    <property type="nucleotide sequence ID" value="NZ_QYAG01000005.1"/>
</dbReference>
<dbReference type="Gene3D" id="2.30.40.10">
    <property type="entry name" value="Urease, subunit C, domain 1"/>
    <property type="match status" value="1"/>
</dbReference>
<dbReference type="GO" id="GO:0016810">
    <property type="term" value="F:hydrolase activity, acting on carbon-nitrogen (but not peptide) bonds"/>
    <property type="evidence" value="ECO:0007669"/>
    <property type="project" value="InterPro"/>
</dbReference>
<organism evidence="2 3">
    <name type="scientific">Leucobacter luti</name>
    <dbReference type="NCBI Taxonomy" id="340320"/>
    <lineage>
        <taxon>Bacteria</taxon>
        <taxon>Bacillati</taxon>
        <taxon>Actinomycetota</taxon>
        <taxon>Actinomycetes</taxon>
        <taxon>Micrococcales</taxon>
        <taxon>Microbacteriaceae</taxon>
        <taxon>Leucobacter</taxon>
    </lineage>
</organism>
<accession>A0A4Q7U6Y2</accession>
<dbReference type="OrthoDB" id="3238066at2"/>
<comment type="caution">
    <text evidence="2">The sequence shown here is derived from an EMBL/GenBank/DDBJ whole genome shotgun (WGS) entry which is preliminary data.</text>
</comment>
<dbReference type="InterPro" id="IPR033932">
    <property type="entry name" value="YtcJ-like"/>
</dbReference>
<dbReference type="AlphaFoldDB" id="A0A4Q7U6Y2"/>
<evidence type="ECO:0000313" key="3">
    <source>
        <dbReference type="Proteomes" id="UP000291832"/>
    </source>
</evidence>
<dbReference type="Gene3D" id="3.20.20.140">
    <property type="entry name" value="Metal-dependent hydrolases"/>
    <property type="match status" value="1"/>
</dbReference>
<dbReference type="SUPFAM" id="SSF51338">
    <property type="entry name" value="Composite domain of metallo-dependent hydrolases"/>
    <property type="match status" value="1"/>
</dbReference>
<dbReference type="InterPro" id="IPR032466">
    <property type="entry name" value="Metal_Hydrolase"/>
</dbReference>
<dbReference type="SUPFAM" id="SSF51556">
    <property type="entry name" value="Metallo-dependent hydrolases"/>
    <property type="match status" value="1"/>
</dbReference>